<dbReference type="Gramene" id="mRNA:HanXRQr2_Chr15g0710701">
    <property type="protein sequence ID" value="mRNA:HanXRQr2_Chr15g0710701"/>
    <property type="gene ID" value="HanXRQr2_Chr15g0710701"/>
</dbReference>
<dbReference type="Proteomes" id="UP000215914">
    <property type="component" value="Unassembled WGS sequence"/>
</dbReference>
<evidence type="ECO:0000313" key="1">
    <source>
        <dbReference type="EMBL" id="KAF5766042.1"/>
    </source>
</evidence>
<proteinExistence type="predicted"/>
<reference evidence="1" key="1">
    <citation type="journal article" date="2017" name="Nature">
        <title>The sunflower genome provides insights into oil metabolism, flowering and Asterid evolution.</title>
        <authorList>
            <person name="Badouin H."/>
            <person name="Gouzy J."/>
            <person name="Grassa C.J."/>
            <person name="Murat F."/>
            <person name="Staton S.E."/>
            <person name="Cottret L."/>
            <person name="Lelandais-Briere C."/>
            <person name="Owens G.L."/>
            <person name="Carrere S."/>
            <person name="Mayjonade B."/>
            <person name="Legrand L."/>
            <person name="Gill N."/>
            <person name="Kane N.C."/>
            <person name="Bowers J.E."/>
            <person name="Hubner S."/>
            <person name="Bellec A."/>
            <person name="Berard A."/>
            <person name="Berges H."/>
            <person name="Blanchet N."/>
            <person name="Boniface M.C."/>
            <person name="Brunel D."/>
            <person name="Catrice O."/>
            <person name="Chaidir N."/>
            <person name="Claudel C."/>
            <person name="Donnadieu C."/>
            <person name="Faraut T."/>
            <person name="Fievet G."/>
            <person name="Helmstetter N."/>
            <person name="King M."/>
            <person name="Knapp S.J."/>
            <person name="Lai Z."/>
            <person name="Le Paslier M.C."/>
            <person name="Lippi Y."/>
            <person name="Lorenzon L."/>
            <person name="Mandel J.R."/>
            <person name="Marage G."/>
            <person name="Marchand G."/>
            <person name="Marquand E."/>
            <person name="Bret-Mestries E."/>
            <person name="Morien E."/>
            <person name="Nambeesan S."/>
            <person name="Nguyen T."/>
            <person name="Pegot-Espagnet P."/>
            <person name="Pouilly N."/>
            <person name="Raftis F."/>
            <person name="Sallet E."/>
            <person name="Schiex T."/>
            <person name="Thomas J."/>
            <person name="Vandecasteele C."/>
            <person name="Vares D."/>
            <person name="Vear F."/>
            <person name="Vautrin S."/>
            <person name="Crespi M."/>
            <person name="Mangin B."/>
            <person name="Burke J.M."/>
            <person name="Salse J."/>
            <person name="Munos S."/>
            <person name="Vincourt P."/>
            <person name="Rieseberg L.H."/>
            <person name="Langlade N.B."/>
        </authorList>
    </citation>
    <scope>NUCLEOTIDE SEQUENCE</scope>
    <source>
        <tissue evidence="1">Leaves</tissue>
    </source>
</reference>
<comment type="caution">
    <text evidence="1">The sequence shown here is derived from an EMBL/GenBank/DDBJ whole genome shotgun (WGS) entry which is preliminary data.</text>
</comment>
<reference evidence="1" key="2">
    <citation type="submission" date="2020-06" db="EMBL/GenBank/DDBJ databases">
        <title>Helianthus annuus Genome sequencing and assembly Release 2.</title>
        <authorList>
            <person name="Gouzy J."/>
            <person name="Langlade N."/>
            <person name="Munos S."/>
        </authorList>
    </citation>
    <scope>NUCLEOTIDE SEQUENCE</scope>
    <source>
        <tissue evidence="1">Leaves</tissue>
    </source>
</reference>
<accession>A0A9K3E2W7</accession>
<gene>
    <name evidence="1" type="ORF">HanXRQr2_Chr15g0710701</name>
</gene>
<evidence type="ECO:0000313" key="2">
    <source>
        <dbReference type="Proteomes" id="UP000215914"/>
    </source>
</evidence>
<sequence>MGSMRRRSVVEMGSLPDLGWILELRRRRSGELRWQPHAAHFIDVGSVGLDIGEGMNSPHPSRACPPMDAAWFFKHSL</sequence>
<organism evidence="1 2">
    <name type="scientific">Helianthus annuus</name>
    <name type="common">Common sunflower</name>
    <dbReference type="NCBI Taxonomy" id="4232"/>
    <lineage>
        <taxon>Eukaryota</taxon>
        <taxon>Viridiplantae</taxon>
        <taxon>Streptophyta</taxon>
        <taxon>Embryophyta</taxon>
        <taxon>Tracheophyta</taxon>
        <taxon>Spermatophyta</taxon>
        <taxon>Magnoliopsida</taxon>
        <taxon>eudicotyledons</taxon>
        <taxon>Gunneridae</taxon>
        <taxon>Pentapetalae</taxon>
        <taxon>asterids</taxon>
        <taxon>campanulids</taxon>
        <taxon>Asterales</taxon>
        <taxon>Asteraceae</taxon>
        <taxon>Asteroideae</taxon>
        <taxon>Heliantheae alliance</taxon>
        <taxon>Heliantheae</taxon>
        <taxon>Helianthus</taxon>
    </lineage>
</organism>
<dbReference type="EMBL" id="MNCJ02000330">
    <property type="protein sequence ID" value="KAF5766042.1"/>
    <property type="molecule type" value="Genomic_DNA"/>
</dbReference>
<dbReference type="AlphaFoldDB" id="A0A9K3E2W7"/>
<keyword evidence="2" id="KW-1185">Reference proteome</keyword>
<name>A0A9K3E2W7_HELAN</name>
<protein>
    <submittedName>
        <fullName evidence="1">Uncharacterized protein</fullName>
    </submittedName>
</protein>